<protein>
    <submittedName>
        <fullName evidence="1">Uncharacterized protein</fullName>
    </submittedName>
</protein>
<proteinExistence type="predicted"/>
<reference evidence="1 2" key="1">
    <citation type="journal article" date="2019" name="Nat. Ecol. Evol.">
        <title>Megaphylogeny resolves global patterns of mushroom evolution.</title>
        <authorList>
            <person name="Varga T."/>
            <person name="Krizsan K."/>
            <person name="Foldi C."/>
            <person name="Dima B."/>
            <person name="Sanchez-Garcia M."/>
            <person name="Sanchez-Ramirez S."/>
            <person name="Szollosi G.J."/>
            <person name="Szarkandi J.G."/>
            <person name="Papp V."/>
            <person name="Albert L."/>
            <person name="Andreopoulos W."/>
            <person name="Angelini C."/>
            <person name="Antonin V."/>
            <person name="Barry K.W."/>
            <person name="Bougher N.L."/>
            <person name="Buchanan P."/>
            <person name="Buyck B."/>
            <person name="Bense V."/>
            <person name="Catcheside P."/>
            <person name="Chovatia M."/>
            <person name="Cooper J."/>
            <person name="Damon W."/>
            <person name="Desjardin D."/>
            <person name="Finy P."/>
            <person name="Geml J."/>
            <person name="Haridas S."/>
            <person name="Hughes K."/>
            <person name="Justo A."/>
            <person name="Karasinski D."/>
            <person name="Kautmanova I."/>
            <person name="Kiss B."/>
            <person name="Kocsube S."/>
            <person name="Kotiranta H."/>
            <person name="LaButti K.M."/>
            <person name="Lechner B.E."/>
            <person name="Liimatainen K."/>
            <person name="Lipzen A."/>
            <person name="Lukacs Z."/>
            <person name="Mihaltcheva S."/>
            <person name="Morgado L.N."/>
            <person name="Niskanen T."/>
            <person name="Noordeloos M.E."/>
            <person name="Ohm R.A."/>
            <person name="Ortiz-Santana B."/>
            <person name="Ovrebo C."/>
            <person name="Racz N."/>
            <person name="Riley R."/>
            <person name="Savchenko A."/>
            <person name="Shiryaev A."/>
            <person name="Soop K."/>
            <person name="Spirin V."/>
            <person name="Szebenyi C."/>
            <person name="Tomsovsky M."/>
            <person name="Tulloss R.E."/>
            <person name="Uehling J."/>
            <person name="Grigoriev I.V."/>
            <person name="Vagvolgyi C."/>
            <person name="Papp T."/>
            <person name="Martin F.M."/>
            <person name="Miettinen O."/>
            <person name="Hibbett D.S."/>
            <person name="Nagy L.G."/>
        </authorList>
    </citation>
    <scope>NUCLEOTIDE SEQUENCE [LARGE SCALE GENOMIC DNA]</scope>
    <source>
        <strain evidence="1 2">FP101781</strain>
    </source>
</reference>
<dbReference type="AlphaFoldDB" id="A0A4Y7THJ2"/>
<evidence type="ECO:0000313" key="2">
    <source>
        <dbReference type="Proteomes" id="UP000298030"/>
    </source>
</evidence>
<sequence length="135" mass="14503">MEVFYTLDLLCDKVFFSAPSRHFAPTALRTSPVTPELYEKDLTPVLAFSHGVFTGGIDTLLGLGPEIGTDIAWAVEVPTEFRIVVLTLALVDMSLLPSSTALLGVPERAFIASADSYLAPSSIRGRYVAISAVVE</sequence>
<keyword evidence="2" id="KW-1185">Reference proteome</keyword>
<dbReference type="Proteomes" id="UP000298030">
    <property type="component" value="Unassembled WGS sequence"/>
</dbReference>
<organism evidence="1 2">
    <name type="scientific">Coprinellus micaceus</name>
    <name type="common">Glistening ink-cap mushroom</name>
    <name type="synonym">Coprinus micaceus</name>
    <dbReference type="NCBI Taxonomy" id="71717"/>
    <lineage>
        <taxon>Eukaryota</taxon>
        <taxon>Fungi</taxon>
        <taxon>Dikarya</taxon>
        <taxon>Basidiomycota</taxon>
        <taxon>Agaricomycotina</taxon>
        <taxon>Agaricomycetes</taxon>
        <taxon>Agaricomycetidae</taxon>
        <taxon>Agaricales</taxon>
        <taxon>Agaricineae</taxon>
        <taxon>Psathyrellaceae</taxon>
        <taxon>Coprinellus</taxon>
    </lineage>
</organism>
<dbReference type="EMBL" id="QPFP01000012">
    <property type="protein sequence ID" value="TEB33660.1"/>
    <property type="molecule type" value="Genomic_DNA"/>
</dbReference>
<comment type="caution">
    <text evidence="1">The sequence shown here is derived from an EMBL/GenBank/DDBJ whole genome shotgun (WGS) entry which is preliminary data.</text>
</comment>
<gene>
    <name evidence="1" type="ORF">FA13DRAFT_164225</name>
</gene>
<accession>A0A4Y7THJ2</accession>
<name>A0A4Y7THJ2_COPMI</name>
<evidence type="ECO:0000313" key="1">
    <source>
        <dbReference type="EMBL" id="TEB33660.1"/>
    </source>
</evidence>